<protein>
    <submittedName>
        <fullName evidence="1">Uncharacterized protein</fullName>
    </submittedName>
</protein>
<reference evidence="1" key="2">
    <citation type="submission" date="2025-09" db="UniProtKB">
        <authorList>
            <consortium name="EnsemblPlants"/>
        </authorList>
    </citation>
    <scope>IDENTIFICATION</scope>
</reference>
<dbReference type="EnsemblPlants" id="AVESA.00010b.r2.7CG0691460.1">
    <property type="protein sequence ID" value="AVESA.00010b.r2.7CG0691460.1.CDS.1"/>
    <property type="gene ID" value="AVESA.00010b.r2.7CG0691460"/>
</dbReference>
<proteinExistence type="predicted"/>
<accession>A0ACD6A2U7</accession>
<name>A0ACD6A2U7_AVESA</name>
<evidence type="ECO:0000313" key="1">
    <source>
        <dbReference type="EnsemblPlants" id="AVESA.00010b.r2.7CG0691460.1.CDS.1"/>
    </source>
</evidence>
<evidence type="ECO:0000313" key="2">
    <source>
        <dbReference type="Proteomes" id="UP001732700"/>
    </source>
</evidence>
<reference evidence="1" key="1">
    <citation type="submission" date="2021-05" db="EMBL/GenBank/DDBJ databases">
        <authorList>
            <person name="Scholz U."/>
            <person name="Mascher M."/>
            <person name="Fiebig A."/>
        </authorList>
    </citation>
    <scope>NUCLEOTIDE SEQUENCE [LARGE SCALE GENOMIC DNA]</scope>
</reference>
<keyword evidence="2" id="KW-1185">Reference proteome</keyword>
<sequence length="233" mass="25168">MQDRDMEQVDEASVDLKTGPARLLTTAGEQQEDGAASAVTWLDLTLGVVSASPPAADSSSSSSDVNQPPPPPAATTPKPPPHKVFSCNFCMRKFFSSQALGGHQNAHKRERSAAKRSSSSALSSSYHHHQHRQRMVAMAGVPLEAHAAIVRAALRVNPAVHKPPASRDATAPRLRDGVAGQWPQLVYEEVFGSASTTWPGSFRMRTQSEPPASEQQQQQPSEQSMKMDLSLRL</sequence>
<organism evidence="1 2">
    <name type="scientific">Avena sativa</name>
    <name type="common">Oat</name>
    <dbReference type="NCBI Taxonomy" id="4498"/>
    <lineage>
        <taxon>Eukaryota</taxon>
        <taxon>Viridiplantae</taxon>
        <taxon>Streptophyta</taxon>
        <taxon>Embryophyta</taxon>
        <taxon>Tracheophyta</taxon>
        <taxon>Spermatophyta</taxon>
        <taxon>Magnoliopsida</taxon>
        <taxon>Liliopsida</taxon>
        <taxon>Poales</taxon>
        <taxon>Poaceae</taxon>
        <taxon>BOP clade</taxon>
        <taxon>Pooideae</taxon>
        <taxon>Poodae</taxon>
        <taxon>Poeae</taxon>
        <taxon>Poeae Chloroplast Group 1 (Aveneae type)</taxon>
        <taxon>Aveninae</taxon>
        <taxon>Avena</taxon>
    </lineage>
</organism>
<dbReference type="Proteomes" id="UP001732700">
    <property type="component" value="Chromosome 7C"/>
</dbReference>